<keyword evidence="2" id="KW-1185">Reference proteome</keyword>
<evidence type="ECO:0000313" key="2">
    <source>
        <dbReference type="Proteomes" id="UP000054217"/>
    </source>
</evidence>
<dbReference type="AlphaFoldDB" id="A0A0C3J9C9"/>
<organism evidence="1 2">
    <name type="scientific">Pisolithus tinctorius Marx 270</name>
    <dbReference type="NCBI Taxonomy" id="870435"/>
    <lineage>
        <taxon>Eukaryota</taxon>
        <taxon>Fungi</taxon>
        <taxon>Dikarya</taxon>
        <taxon>Basidiomycota</taxon>
        <taxon>Agaricomycotina</taxon>
        <taxon>Agaricomycetes</taxon>
        <taxon>Agaricomycetidae</taxon>
        <taxon>Boletales</taxon>
        <taxon>Sclerodermatineae</taxon>
        <taxon>Pisolithaceae</taxon>
        <taxon>Pisolithus</taxon>
    </lineage>
</organism>
<reference evidence="1 2" key="1">
    <citation type="submission" date="2014-04" db="EMBL/GenBank/DDBJ databases">
        <authorList>
            <consortium name="DOE Joint Genome Institute"/>
            <person name="Kuo A."/>
            <person name="Kohler A."/>
            <person name="Costa M.D."/>
            <person name="Nagy L.G."/>
            <person name="Floudas D."/>
            <person name="Copeland A."/>
            <person name="Barry K.W."/>
            <person name="Cichocki N."/>
            <person name="Veneault-Fourrey C."/>
            <person name="LaButti K."/>
            <person name="Lindquist E.A."/>
            <person name="Lipzen A."/>
            <person name="Lundell T."/>
            <person name="Morin E."/>
            <person name="Murat C."/>
            <person name="Sun H."/>
            <person name="Tunlid A."/>
            <person name="Henrissat B."/>
            <person name="Grigoriev I.V."/>
            <person name="Hibbett D.S."/>
            <person name="Martin F."/>
            <person name="Nordberg H.P."/>
            <person name="Cantor M.N."/>
            <person name="Hua S.X."/>
        </authorList>
    </citation>
    <scope>NUCLEOTIDE SEQUENCE [LARGE SCALE GENOMIC DNA]</scope>
    <source>
        <strain evidence="1 2">Marx 270</strain>
    </source>
</reference>
<sequence length="133" mass="14898">MLRLVSLSRRASIFQLATSPLKVDADRRIGVIDAAAPEEVRQRLNCLLMTIQLELSFGTTNEPDGRLGSYHDISPPRHFFLFLMSAHFWKLPNMRGAFLSFALKKTTLLFSSCFLPGSTATSGLDNLELVRNL</sequence>
<evidence type="ECO:0000313" key="1">
    <source>
        <dbReference type="EMBL" id="KIO05648.1"/>
    </source>
</evidence>
<dbReference type="InParanoid" id="A0A0C3J9C9"/>
<dbReference type="HOGENOM" id="CLU_2050574_0_0_1"/>
<dbReference type="EMBL" id="KN831966">
    <property type="protein sequence ID" value="KIO05648.1"/>
    <property type="molecule type" value="Genomic_DNA"/>
</dbReference>
<gene>
    <name evidence="1" type="ORF">M404DRAFT_513406</name>
</gene>
<name>A0A0C3J9C9_PISTI</name>
<dbReference type="Proteomes" id="UP000054217">
    <property type="component" value="Unassembled WGS sequence"/>
</dbReference>
<dbReference type="OrthoDB" id="160374at2759"/>
<protein>
    <submittedName>
        <fullName evidence="1">Uncharacterized protein</fullName>
    </submittedName>
</protein>
<proteinExistence type="predicted"/>
<accession>A0A0C3J9C9</accession>
<reference evidence="2" key="2">
    <citation type="submission" date="2015-01" db="EMBL/GenBank/DDBJ databases">
        <title>Evolutionary Origins and Diversification of the Mycorrhizal Mutualists.</title>
        <authorList>
            <consortium name="DOE Joint Genome Institute"/>
            <consortium name="Mycorrhizal Genomics Consortium"/>
            <person name="Kohler A."/>
            <person name="Kuo A."/>
            <person name="Nagy L.G."/>
            <person name="Floudas D."/>
            <person name="Copeland A."/>
            <person name="Barry K.W."/>
            <person name="Cichocki N."/>
            <person name="Veneault-Fourrey C."/>
            <person name="LaButti K."/>
            <person name="Lindquist E.A."/>
            <person name="Lipzen A."/>
            <person name="Lundell T."/>
            <person name="Morin E."/>
            <person name="Murat C."/>
            <person name="Riley R."/>
            <person name="Ohm R."/>
            <person name="Sun H."/>
            <person name="Tunlid A."/>
            <person name="Henrissat B."/>
            <person name="Grigoriev I.V."/>
            <person name="Hibbett D.S."/>
            <person name="Martin F."/>
        </authorList>
    </citation>
    <scope>NUCLEOTIDE SEQUENCE [LARGE SCALE GENOMIC DNA]</scope>
    <source>
        <strain evidence="2">Marx 270</strain>
    </source>
</reference>